<dbReference type="InterPro" id="IPR013656">
    <property type="entry name" value="PAS_4"/>
</dbReference>
<dbReference type="AlphaFoldDB" id="A0AAW4PRB4"/>
<keyword evidence="10" id="KW-1185">Reference proteome</keyword>
<dbReference type="Gene3D" id="1.10.287.130">
    <property type="match status" value="1"/>
</dbReference>
<dbReference type="Proteomes" id="UP001430377">
    <property type="component" value="Unassembled WGS sequence"/>
</dbReference>
<dbReference type="PANTHER" id="PTHR43711:SF1">
    <property type="entry name" value="HISTIDINE KINASE 1"/>
    <property type="match status" value="1"/>
</dbReference>
<dbReference type="InterPro" id="IPR035965">
    <property type="entry name" value="PAS-like_dom_sf"/>
</dbReference>
<dbReference type="NCBIfam" id="TIGR00229">
    <property type="entry name" value="sensory_box"/>
    <property type="match status" value="1"/>
</dbReference>
<dbReference type="SUPFAM" id="SSF55785">
    <property type="entry name" value="PYP-like sensor domain (PAS domain)"/>
    <property type="match status" value="1"/>
</dbReference>
<dbReference type="InterPro" id="IPR050736">
    <property type="entry name" value="Sensor_HK_Regulatory"/>
</dbReference>
<dbReference type="SMART" id="SM00387">
    <property type="entry name" value="HATPase_c"/>
    <property type="match status" value="1"/>
</dbReference>
<evidence type="ECO:0000256" key="4">
    <source>
        <dbReference type="ARBA" id="ARBA00022679"/>
    </source>
</evidence>
<evidence type="ECO:0000256" key="3">
    <source>
        <dbReference type="ARBA" id="ARBA00022553"/>
    </source>
</evidence>
<evidence type="ECO:0000313" key="10">
    <source>
        <dbReference type="Proteomes" id="UP001430377"/>
    </source>
</evidence>
<dbReference type="PROSITE" id="PS50112">
    <property type="entry name" value="PAS"/>
    <property type="match status" value="1"/>
</dbReference>
<dbReference type="Pfam" id="PF08448">
    <property type="entry name" value="PAS_4"/>
    <property type="match status" value="1"/>
</dbReference>
<gene>
    <name evidence="9" type="ORF">EGH21_06660</name>
</gene>
<dbReference type="Pfam" id="PF02518">
    <property type="entry name" value="HATPase_c"/>
    <property type="match status" value="1"/>
</dbReference>
<dbReference type="EC" id="2.7.13.3" evidence="2"/>
<dbReference type="SUPFAM" id="SSF47384">
    <property type="entry name" value="Homodimeric domain of signal transducing histidine kinase"/>
    <property type="match status" value="1"/>
</dbReference>
<keyword evidence="4" id="KW-0808">Transferase</keyword>
<evidence type="ECO:0000259" key="7">
    <source>
        <dbReference type="PROSITE" id="PS50109"/>
    </source>
</evidence>
<dbReference type="PROSITE" id="PS50109">
    <property type="entry name" value="HIS_KIN"/>
    <property type="match status" value="1"/>
</dbReference>
<comment type="catalytic activity">
    <reaction evidence="1">
        <text>ATP + protein L-histidine = ADP + protein N-phospho-L-histidine.</text>
        <dbReference type="EC" id="2.7.13.3"/>
    </reaction>
</comment>
<feature type="domain" description="Histidine kinase" evidence="7">
    <location>
        <begin position="138"/>
        <end position="330"/>
    </location>
</feature>
<keyword evidence="5" id="KW-0418">Kinase</keyword>
<dbReference type="SMART" id="SM00091">
    <property type="entry name" value="PAS"/>
    <property type="match status" value="1"/>
</dbReference>
<evidence type="ECO:0000313" key="9">
    <source>
        <dbReference type="EMBL" id="MBX0322709.1"/>
    </source>
</evidence>
<dbReference type="RefSeq" id="WP_220617694.1">
    <property type="nucleotide sequence ID" value="NZ_RKLR01000002.1"/>
</dbReference>
<dbReference type="Gene3D" id="3.30.450.20">
    <property type="entry name" value="PAS domain"/>
    <property type="match status" value="1"/>
</dbReference>
<name>A0AAW4PRB4_9EURY</name>
<dbReference type="InterPro" id="IPR000014">
    <property type="entry name" value="PAS"/>
</dbReference>
<dbReference type="InterPro" id="IPR036890">
    <property type="entry name" value="HATPase_C_sf"/>
</dbReference>
<sequence length="330" mass="35744">MVGDGQVLERALDTLDDVFYVYDESGRLSHWNSRLNDLFGLSDDDLDGMLPMDFFEEADRPAVEDALDEIFETGETSVEAWGQTTEGRIRFELTGRLVTDDDGSALGFAGIGRDVTDRYEQTWHLAKQNERLEEFADILAHDLRNPLAVADGHLALARQESDTEALSAVSAAHERMARIVDDVRTASREGMLAADVEPVDLPTLAADAWATVETGDAVLALPPSLSVEADADRIRRLFENLFRNALEHAGPDVTVTLAATDDGFAVEDDGPGIDPADRESVFVPGVSGASEGTGFGLYIVRTIAEAHGWTVEAGESEAGGARFEFDLRAA</sequence>
<evidence type="ECO:0000259" key="8">
    <source>
        <dbReference type="PROSITE" id="PS50112"/>
    </source>
</evidence>
<evidence type="ECO:0000256" key="6">
    <source>
        <dbReference type="ARBA" id="ARBA00023012"/>
    </source>
</evidence>
<organism evidence="9 10">
    <name type="scientific">Haloarcula rubra</name>
    <dbReference type="NCBI Taxonomy" id="2487747"/>
    <lineage>
        <taxon>Archaea</taxon>
        <taxon>Methanobacteriati</taxon>
        <taxon>Methanobacteriota</taxon>
        <taxon>Stenosarchaea group</taxon>
        <taxon>Halobacteria</taxon>
        <taxon>Halobacteriales</taxon>
        <taxon>Haloarculaceae</taxon>
        <taxon>Haloarcula</taxon>
    </lineage>
</organism>
<dbReference type="Pfam" id="PF00512">
    <property type="entry name" value="HisKA"/>
    <property type="match status" value="1"/>
</dbReference>
<evidence type="ECO:0000256" key="5">
    <source>
        <dbReference type="ARBA" id="ARBA00022777"/>
    </source>
</evidence>
<dbReference type="InterPro" id="IPR003661">
    <property type="entry name" value="HisK_dim/P_dom"/>
</dbReference>
<dbReference type="PRINTS" id="PR00344">
    <property type="entry name" value="BCTRLSENSOR"/>
</dbReference>
<dbReference type="InterPro" id="IPR005467">
    <property type="entry name" value="His_kinase_dom"/>
</dbReference>
<keyword evidence="6" id="KW-0902">Two-component regulatory system</keyword>
<dbReference type="PANTHER" id="PTHR43711">
    <property type="entry name" value="TWO-COMPONENT HISTIDINE KINASE"/>
    <property type="match status" value="1"/>
</dbReference>
<accession>A0AAW4PRB4</accession>
<reference evidence="9 10" key="1">
    <citation type="submission" date="2021-06" db="EMBL/GenBank/DDBJ databases">
        <title>Halomicroarcula sp. a new haloarchaeum isolated from saline soil.</title>
        <authorList>
            <person name="Duran-Viseras A."/>
            <person name="Sanchez-Porro C."/>
            <person name="Ventosa A."/>
        </authorList>
    </citation>
    <scope>NUCLEOTIDE SEQUENCE [LARGE SCALE GENOMIC DNA]</scope>
    <source>
        <strain evidence="9 10">F13</strain>
    </source>
</reference>
<protein>
    <recommendedName>
        <fullName evidence="2">histidine kinase</fullName>
        <ecNumber evidence="2">2.7.13.3</ecNumber>
    </recommendedName>
</protein>
<dbReference type="SUPFAM" id="SSF55874">
    <property type="entry name" value="ATPase domain of HSP90 chaperone/DNA topoisomerase II/histidine kinase"/>
    <property type="match status" value="1"/>
</dbReference>
<dbReference type="GO" id="GO:0000155">
    <property type="term" value="F:phosphorelay sensor kinase activity"/>
    <property type="evidence" value="ECO:0007669"/>
    <property type="project" value="InterPro"/>
</dbReference>
<dbReference type="EMBL" id="RKLR01000002">
    <property type="protein sequence ID" value="MBX0322709.1"/>
    <property type="molecule type" value="Genomic_DNA"/>
</dbReference>
<evidence type="ECO:0000256" key="1">
    <source>
        <dbReference type="ARBA" id="ARBA00000085"/>
    </source>
</evidence>
<evidence type="ECO:0000256" key="2">
    <source>
        <dbReference type="ARBA" id="ARBA00012438"/>
    </source>
</evidence>
<dbReference type="CDD" id="cd00082">
    <property type="entry name" value="HisKA"/>
    <property type="match status" value="1"/>
</dbReference>
<dbReference type="SMART" id="SM00388">
    <property type="entry name" value="HisKA"/>
    <property type="match status" value="1"/>
</dbReference>
<proteinExistence type="predicted"/>
<comment type="caution">
    <text evidence="9">The sequence shown here is derived from an EMBL/GenBank/DDBJ whole genome shotgun (WGS) entry which is preliminary data.</text>
</comment>
<dbReference type="InterPro" id="IPR004358">
    <property type="entry name" value="Sig_transdc_His_kin-like_C"/>
</dbReference>
<dbReference type="InterPro" id="IPR036097">
    <property type="entry name" value="HisK_dim/P_sf"/>
</dbReference>
<keyword evidence="3" id="KW-0597">Phosphoprotein</keyword>
<dbReference type="Gene3D" id="3.30.565.10">
    <property type="entry name" value="Histidine kinase-like ATPase, C-terminal domain"/>
    <property type="match status" value="1"/>
</dbReference>
<feature type="domain" description="PAS" evidence="8">
    <location>
        <begin position="4"/>
        <end position="74"/>
    </location>
</feature>
<dbReference type="CDD" id="cd00130">
    <property type="entry name" value="PAS"/>
    <property type="match status" value="1"/>
</dbReference>
<dbReference type="InterPro" id="IPR003594">
    <property type="entry name" value="HATPase_dom"/>
</dbReference>